<organism evidence="2 3">
    <name type="scientific">Brevundimonas halotolerans</name>
    <dbReference type="NCBI Taxonomy" id="69670"/>
    <lineage>
        <taxon>Bacteria</taxon>
        <taxon>Pseudomonadati</taxon>
        <taxon>Pseudomonadota</taxon>
        <taxon>Alphaproteobacteria</taxon>
        <taxon>Caulobacterales</taxon>
        <taxon>Caulobacteraceae</taxon>
        <taxon>Brevundimonas</taxon>
    </lineage>
</organism>
<accession>A0A7W9A3B0</accession>
<feature type="region of interest" description="Disordered" evidence="1">
    <location>
        <begin position="103"/>
        <end position="124"/>
    </location>
</feature>
<comment type="caution">
    <text evidence="2">The sequence shown here is derived from an EMBL/GenBank/DDBJ whole genome shotgun (WGS) entry which is preliminary data.</text>
</comment>
<gene>
    <name evidence="2" type="ORF">FHS65_001178</name>
</gene>
<dbReference type="RefSeq" id="WP_123285934.1">
    <property type="nucleotide sequence ID" value="NZ_JACIJB010000003.1"/>
</dbReference>
<evidence type="ECO:0000313" key="3">
    <source>
        <dbReference type="Proteomes" id="UP000548978"/>
    </source>
</evidence>
<dbReference type="EMBL" id="JACIJB010000003">
    <property type="protein sequence ID" value="MBB5660433.1"/>
    <property type="molecule type" value="Genomic_DNA"/>
</dbReference>
<evidence type="ECO:0000256" key="1">
    <source>
        <dbReference type="SAM" id="MobiDB-lite"/>
    </source>
</evidence>
<name>A0A7W9A3B0_9CAUL</name>
<keyword evidence="3" id="KW-1185">Reference proteome</keyword>
<protein>
    <submittedName>
        <fullName evidence="2">Uncharacterized protein</fullName>
    </submittedName>
</protein>
<proteinExistence type="predicted"/>
<reference evidence="2 3" key="1">
    <citation type="submission" date="2020-08" db="EMBL/GenBank/DDBJ databases">
        <title>Genomic Encyclopedia of Type Strains, Phase IV (KMG-IV): sequencing the most valuable type-strain genomes for metagenomic binning, comparative biology and taxonomic classification.</title>
        <authorList>
            <person name="Goeker M."/>
        </authorList>
    </citation>
    <scope>NUCLEOTIDE SEQUENCE [LARGE SCALE GENOMIC DNA]</scope>
    <source>
        <strain evidence="2 3">DSM 24448</strain>
    </source>
</reference>
<dbReference type="AlphaFoldDB" id="A0A7W9A3B0"/>
<evidence type="ECO:0000313" key="2">
    <source>
        <dbReference type="EMBL" id="MBB5660433.1"/>
    </source>
</evidence>
<dbReference type="Proteomes" id="UP000548978">
    <property type="component" value="Unassembled WGS sequence"/>
</dbReference>
<dbReference type="OrthoDB" id="7470453at2"/>
<sequence length="292" mass="31032">MKSIRDLPVARLAMASVMAVGLAQCDREPREQPVDAEPIVETPVPEPEIATPTTLDRSAFLGAISRAGSAYAIGTTVSGPDPLVGRTFAIRLPFGCGRPKPAALATPADAEGTARSPDAGVPTLAWGPENETLRLSLTPDDWSDTALITSSGAGDRWEAVEGFWLSRPWLGSETCPQRIDRDPLGGGTGQADPQTVGLASVHETNSSRLGRRDGQAYRFTLRGEDDRAPVPAPMGYRVVLEGRFASFPDGRAIRCRAASIDQRPVCIAAVQLDRVAFEDGSSGTVLSEWRPG</sequence>